<accession>A0A0N0DU64</accession>
<dbReference type="RefSeq" id="XP_015656542.1">
    <property type="nucleotide sequence ID" value="XM_015804564.1"/>
</dbReference>
<keyword evidence="2" id="KW-1185">Reference proteome</keyword>
<dbReference type="RefSeq" id="XP_015656543.1">
    <property type="nucleotide sequence ID" value="XM_015804565.1"/>
</dbReference>
<sequence length="516" mass="55213">MDFTAELTGLVRRVSPSTYERLLLLCHCLLLSSEVSEKTQENGTTSTLSLQAICAVLVCACPGSASRFLFVLAGNDKLLRSPDGGRTWRVSFARSCEEDNSTHDCTDASNVLDDMQRLLTSAAALDAESSTPSTLAPAPTLTASPASSSALPAICSAHGYDEVVALCGQDGFLAVSGDRGVTFTTATNFLADSTSSSASLQHIRVLDRQHLLVNDGARVLRIDVSQVSYGRLALGKATVVLTCTSQIVMLHTYSTPCGGRAVMVSERDKLHLSLDGAVSFLEVRHCMGHIRGADPMDAVRWSEQPDFASFVLASSLEADSSPSGSGGTKPPASPYAYISGYKREAPSDVDSHTTALTNFEKVARRYKENIFFQQFFVSGCGTQVLPYDYTAVLCICTRRLPDTSLYIVLSSAAQVNYVPFSHARRREPLPCAVVRRVGSSGYVAGRGSSVGVSISTDLEHWSTPQGTAPVGLMAVCGDELLACGRQKVITTVGTTEEARIVSNELRVPYLIDAFTM</sequence>
<reference evidence="1 2" key="1">
    <citation type="submission" date="2015-07" db="EMBL/GenBank/DDBJ databases">
        <title>High-quality genome of monoxenous trypanosomatid Leptomonas pyrrhocoris.</title>
        <authorList>
            <person name="Flegontov P."/>
            <person name="Butenko A."/>
            <person name="Firsov S."/>
            <person name="Vlcek C."/>
            <person name="Logacheva M.D."/>
            <person name="Field M."/>
            <person name="Filatov D."/>
            <person name="Flegontova O."/>
            <person name="Gerasimov E."/>
            <person name="Jackson A.P."/>
            <person name="Kelly S."/>
            <person name="Opperdoes F."/>
            <person name="O'Reilly A."/>
            <person name="Votypka J."/>
            <person name="Yurchenko V."/>
            <person name="Lukes J."/>
        </authorList>
    </citation>
    <scope>NUCLEOTIDE SEQUENCE [LARGE SCALE GENOMIC DNA]</scope>
    <source>
        <strain evidence="1">H10</strain>
    </source>
</reference>
<dbReference type="Proteomes" id="UP000037923">
    <property type="component" value="Unassembled WGS sequence"/>
</dbReference>
<proteinExistence type="predicted"/>
<dbReference type="EMBL" id="LGTL01000014">
    <property type="protein sequence ID" value="KPA78104.1"/>
    <property type="molecule type" value="Genomic_DNA"/>
</dbReference>
<gene>
    <name evidence="1" type="ORF">ABB37_06295</name>
</gene>
<evidence type="ECO:0000313" key="1">
    <source>
        <dbReference type="EMBL" id="KPA78104.1"/>
    </source>
</evidence>
<dbReference type="OMA" id="HLRHICV"/>
<dbReference type="VEuPathDB" id="TriTrypDB:LpyrH10_14_0100"/>
<name>A0A0N0DU64_LEPPY</name>
<dbReference type="OrthoDB" id="276706at2759"/>
<organism evidence="1 2">
    <name type="scientific">Leptomonas pyrrhocoris</name>
    <name type="common">Firebug parasite</name>
    <dbReference type="NCBI Taxonomy" id="157538"/>
    <lineage>
        <taxon>Eukaryota</taxon>
        <taxon>Discoba</taxon>
        <taxon>Euglenozoa</taxon>
        <taxon>Kinetoplastea</taxon>
        <taxon>Metakinetoplastina</taxon>
        <taxon>Trypanosomatida</taxon>
        <taxon>Trypanosomatidae</taxon>
        <taxon>Leishmaniinae</taxon>
        <taxon>Leptomonas</taxon>
    </lineage>
</organism>
<evidence type="ECO:0000313" key="2">
    <source>
        <dbReference type="Proteomes" id="UP000037923"/>
    </source>
</evidence>
<dbReference type="GeneID" id="26906584"/>
<protein>
    <submittedName>
        <fullName evidence="1">Uncharacterized protein</fullName>
    </submittedName>
</protein>
<dbReference type="EMBL" id="LGTL01000014">
    <property type="protein sequence ID" value="KPA78103.1"/>
    <property type="molecule type" value="Genomic_DNA"/>
</dbReference>
<dbReference type="AlphaFoldDB" id="A0A0N0DU64"/>
<dbReference type="SUPFAM" id="SSF110296">
    <property type="entry name" value="Oligoxyloglucan reducing end-specific cellobiohydrolase"/>
    <property type="match status" value="1"/>
</dbReference>
<comment type="caution">
    <text evidence="1">The sequence shown here is derived from an EMBL/GenBank/DDBJ whole genome shotgun (WGS) entry which is preliminary data.</text>
</comment>